<dbReference type="EMBL" id="LHQN01049778">
    <property type="protein sequence ID" value="KOC58782.1"/>
    <property type="molecule type" value="Genomic_DNA"/>
</dbReference>
<organism evidence="2 3">
    <name type="scientific">Habropoda laboriosa</name>
    <dbReference type="NCBI Taxonomy" id="597456"/>
    <lineage>
        <taxon>Eukaryota</taxon>
        <taxon>Metazoa</taxon>
        <taxon>Ecdysozoa</taxon>
        <taxon>Arthropoda</taxon>
        <taxon>Hexapoda</taxon>
        <taxon>Insecta</taxon>
        <taxon>Pterygota</taxon>
        <taxon>Neoptera</taxon>
        <taxon>Endopterygota</taxon>
        <taxon>Hymenoptera</taxon>
        <taxon>Apocrita</taxon>
        <taxon>Aculeata</taxon>
        <taxon>Apoidea</taxon>
        <taxon>Anthophila</taxon>
        <taxon>Apidae</taxon>
        <taxon>Habropoda</taxon>
    </lineage>
</organism>
<reference evidence="3" key="1">
    <citation type="submission" date="2015-07" db="EMBL/GenBank/DDBJ databases">
        <title>The genome of Habropoda laboriosa.</title>
        <authorList>
            <person name="Pan H."/>
            <person name="Kapheim K."/>
        </authorList>
    </citation>
    <scope>NUCLEOTIDE SEQUENCE [LARGE SCALE GENOMIC DNA]</scope>
</reference>
<feature type="region of interest" description="Disordered" evidence="1">
    <location>
        <begin position="1"/>
        <end position="23"/>
    </location>
</feature>
<keyword evidence="3" id="KW-1185">Reference proteome</keyword>
<evidence type="ECO:0000313" key="2">
    <source>
        <dbReference type="EMBL" id="KOC58782.1"/>
    </source>
</evidence>
<evidence type="ECO:0000256" key="1">
    <source>
        <dbReference type="SAM" id="MobiDB-lite"/>
    </source>
</evidence>
<name>A0A0L7QJG4_9HYME</name>
<feature type="compositionally biased region" description="Basic and acidic residues" evidence="1">
    <location>
        <begin position="55"/>
        <end position="66"/>
    </location>
</feature>
<proteinExistence type="predicted"/>
<gene>
    <name evidence="2" type="ORF">WH47_00029</name>
</gene>
<sequence>MSPLKEITKNKHEVKQKINEHDESTRVLRNRTVIVLDTPTARRKSLKEVSTSIQELKHKENKTPSERRRRKSSFKGSINDKEKMDLYSWNDNMSLEESNVRRRSTRSVKFLGMDSC</sequence>
<comment type="caution">
    <text evidence="2">The sequence shown here is derived from an EMBL/GenBank/DDBJ whole genome shotgun (WGS) entry which is preliminary data.</text>
</comment>
<feature type="region of interest" description="Disordered" evidence="1">
    <location>
        <begin position="42"/>
        <end position="79"/>
    </location>
</feature>
<protein>
    <submittedName>
        <fullName evidence="2">Uncharacterized protein</fullName>
    </submittedName>
</protein>
<evidence type="ECO:0000313" key="3">
    <source>
        <dbReference type="Proteomes" id="UP000053825"/>
    </source>
</evidence>
<dbReference type="AlphaFoldDB" id="A0A0L7QJG4"/>
<dbReference type="Proteomes" id="UP000053825">
    <property type="component" value="Unassembled WGS sequence"/>
</dbReference>
<accession>A0A0L7QJG4</accession>